<evidence type="ECO:0000256" key="4">
    <source>
        <dbReference type="ARBA" id="ARBA00023125"/>
    </source>
</evidence>
<feature type="domain" description="Calmodulin binding protein-like N-terminal" evidence="9">
    <location>
        <begin position="78"/>
        <end position="225"/>
    </location>
</feature>
<name>A0A9N7R7S1_STRHE</name>
<keyword evidence="13" id="KW-1185">Reference proteome</keyword>
<keyword evidence="4" id="KW-0238">DNA-binding</keyword>
<reference evidence="12" key="1">
    <citation type="submission" date="2019-12" db="EMBL/GenBank/DDBJ databases">
        <authorList>
            <person name="Scholes J."/>
        </authorList>
    </citation>
    <scope>NUCLEOTIDE SEQUENCE</scope>
</reference>
<dbReference type="GO" id="GO:0043565">
    <property type="term" value="F:sequence-specific DNA binding"/>
    <property type="evidence" value="ECO:0007669"/>
    <property type="project" value="TreeGrafter"/>
</dbReference>
<dbReference type="Proteomes" id="UP001153555">
    <property type="component" value="Unassembled WGS sequence"/>
</dbReference>
<dbReference type="EMBL" id="CACSLK010012531">
    <property type="protein sequence ID" value="CAA0815609.1"/>
    <property type="molecule type" value="Genomic_DNA"/>
</dbReference>
<keyword evidence="3" id="KW-0805">Transcription regulation</keyword>
<dbReference type="OrthoDB" id="748178at2759"/>
<evidence type="ECO:0000259" key="9">
    <source>
        <dbReference type="Pfam" id="PF07887"/>
    </source>
</evidence>
<dbReference type="PANTHER" id="PTHR31713">
    <property type="entry name" value="OS02G0177800 PROTEIN"/>
    <property type="match status" value="1"/>
</dbReference>
<evidence type="ECO:0000313" key="12">
    <source>
        <dbReference type="EMBL" id="CAA0815609.1"/>
    </source>
</evidence>
<gene>
    <name evidence="12" type="ORF">SHERM_15621</name>
</gene>
<organism evidence="12 13">
    <name type="scientific">Striga hermonthica</name>
    <name type="common">Purple witchweed</name>
    <name type="synonym">Buchnera hermonthica</name>
    <dbReference type="NCBI Taxonomy" id="68872"/>
    <lineage>
        <taxon>Eukaryota</taxon>
        <taxon>Viridiplantae</taxon>
        <taxon>Streptophyta</taxon>
        <taxon>Embryophyta</taxon>
        <taxon>Tracheophyta</taxon>
        <taxon>Spermatophyta</taxon>
        <taxon>Magnoliopsida</taxon>
        <taxon>eudicotyledons</taxon>
        <taxon>Gunneridae</taxon>
        <taxon>Pentapetalae</taxon>
        <taxon>asterids</taxon>
        <taxon>lamiids</taxon>
        <taxon>Lamiales</taxon>
        <taxon>Orobanchaceae</taxon>
        <taxon>Buchnereae</taxon>
        <taxon>Striga</taxon>
    </lineage>
</organism>
<dbReference type="GO" id="GO:0003700">
    <property type="term" value="F:DNA-binding transcription factor activity"/>
    <property type="evidence" value="ECO:0007669"/>
    <property type="project" value="TreeGrafter"/>
</dbReference>
<evidence type="ECO:0000313" key="13">
    <source>
        <dbReference type="Proteomes" id="UP001153555"/>
    </source>
</evidence>
<feature type="domain" description="Calmodulin binding protein C-terminal" evidence="11">
    <location>
        <begin position="307"/>
        <end position="367"/>
    </location>
</feature>
<protein>
    <submittedName>
        <fullName evidence="12">Calmodulin-binding protein 60 D</fullName>
    </submittedName>
</protein>
<comment type="similarity">
    <text evidence="2">Belongs to the plant ACBP60 protein family.</text>
</comment>
<evidence type="ECO:0000259" key="10">
    <source>
        <dbReference type="Pfam" id="PF20451"/>
    </source>
</evidence>
<evidence type="ECO:0000256" key="1">
    <source>
        <dbReference type="ARBA" id="ARBA00004123"/>
    </source>
</evidence>
<keyword evidence="7" id="KW-0539">Nucleus</keyword>
<dbReference type="GO" id="GO:0005516">
    <property type="term" value="F:calmodulin binding"/>
    <property type="evidence" value="ECO:0007669"/>
    <property type="project" value="InterPro"/>
</dbReference>
<dbReference type="Pfam" id="PF20451">
    <property type="entry name" value="Calmod_bind_M"/>
    <property type="match status" value="1"/>
</dbReference>
<sequence length="542" mass="61002">MVTKRHLGEGAEGGSRLPFKRRHNGSSLLRGVDHGRISPESASCLELMIRRIVREAVNHAIGPYLRISENRVTLPRNLELQFCNNFPQTLFTNSRVQSKDKTRIKIALCDSTTKEVISCGPHSSLKAILVVLDGDFGTVDREDWTAEEFDRKLVKNREGRRPLLTGELAVSLHNGVGYIGDVSFTDNSSWIRSGKFRLGVKPLASSTEFPGIKEAFSTAFKVKDHRGESYQKHHPPCLDDEVWRLEKIAKDGPSHKRLTQFGIHCVGDFLKFYFMDRPGLRNILRKVTNKAWETIVEHAQKCTLDNKKYIYTTAQGAGLLFTSTNKVIGVTFDGRDYLSLDNLNNYQMDMMEHMKQQAYKNLSEWVEFRDPSSIVGCPMLFESPVTDTSVYPNPGLNGANFQEQEINSYHPTMSPIYEAEPEQENCSFEFGESSNSSQGLNPTFKNGYEMGYSPIDFYAGGESMWASGGNYTGPQLSTAFQVESPAWQGIGSFLDPGIHEVGIISSSTENWCKILAVVKWRILVKRNVAARKWKSSFGYVPM</sequence>
<feature type="domain" description="Calmodulin binding protein central" evidence="10">
    <location>
        <begin position="238"/>
        <end position="302"/>
    </location>
</feature>
<evidence type="ECO:0000259" key="11">
    <source>
        <dbReference type="Pfam" id="PF20452"/>
    </source>
</evidence>
<dbReference type="AlphaFoldDB" id="A0A9N7R7S1"/>
<evidence type="ECO:0000256" key="2">
    <source>
        <dbReference type="ARBA" id="ARBA00007214"/>
    </source>
</evidence>
<dbReference type="InterPro" id="IPR012416">
    <property type="entry name" value="CBP60"/>
</dbReference>
<comment type="subcellular location">
    <subcellularLocation>
        <location evidence="1">Nucleus</location>
    </subcellularLocation>
</comment>
<evidence type="ECO:0000256" key="3">
    <source>
        <dbReference type="ARBA" id="ARBA00023015"/>
    </source>
</evidence>
<dbReference type="Pfam" id="PF07887">
    <property type="entry name" value="Calmodulin_bind"/>
    <property type="match status" value="1"/>
</dbReference>
<dbReference type="InterPro" id="IPR046829">
    <property type="entry name" value="Calmod_bind_C"/>
</dbReference>
<dbReference type="GO" id="GO:0005634">
    <property type="term" value="C:nucleus"/>
    <property type="evidence" value="ECO:0007669"/>
    <property type="project" value="UniProtKB-SubCell"/>
</dbReference>
<keyword evidence="6" id="KW-0804">Transcription</keyword>
<proteinExistence type="inferred from homology"/>
<evidence type="ECO:0000256" key="5">
    <source>
        <dbReference type="ARBA" id="ARBA00023159"/>
    </source>
</evidence>
<evidence type="ECO:0000256" key="7">
    <source>
        <dbReference type="ARBA" id="ARBA00023242"/>
    </source>
</evidence>
<dbReference type="GO" id="GO:0080142">
    <property type="term" value="P:regulation of salicylic acid biosynthetic process"/>
    <property type="evidence" value="ECO:0007669"/>
    <property type="project" value="TreeGrafter"/>
</dbReference>
<feature type="region of interest" description="Disordered" evidence="8">
    <location>
        <begin position="1"/>
        <end position="22"/>
    </location>
</feature>
<dbReference type="InterPro" id="IPR046831">
    <property type="entry name" value="Calmodulin_bind_N"/>
</dbReference>
<accession>A0A9N7R7S1</accession>
<dbReference type="PANTHER" id="PTHR31713:SF43">
    <property type="entry name" value="CALMODULIN-BINDING PROTEIN 60 G"/>
    <property type="match status" value="1"/>
</dbReference>
<dbReference type="InterPro" id="IPR046830">
    <property type="entry name" value="Calmod_bind_M"/>
</dbReference>
<dbReference type="Pfam" id="PF20452">
    <property type="entry name" value="Calmod_bind_C"/>
    <property type="match status" value="1"/>
</dbReference>
<comment type="caution">
    <text evidence="12">The sequence shown here is derived from an EMBL/GenBank/DDBJ whole genome shotgun (WGS) entry which is preliminary data.</text>
</comment>
<keyword evidence="5" id="KW-0010">Activator</keyword>
<evidence type="ECO:0000256" key="8">
    <source>
        <dbReference type="SAM" id="MobiDB-lite"/>
    </source>
</evidence>
<evidence type="ECO:0000256" key="6">
    <source>
        <dbReference type="ARBA" id="ARBA00023163"/>
    </source>
</evidence>